<gene>
    <name evidence="3" type="ORF">ABC977_05490</name>
</gene>
<dbReference type="Proteomes" id="UP001564408">
    <property type="component" value="Unassembled WGS sequence"/>
</dbReference>
<comment type="caution">
    <text evidence="3">The sequence shown here is derived from an EMBL/GenBank/DDBJ whole genome shotgun (WGS) entry which is preliminary data.</text>
</comment>
<dbReference type="InterPro" id="IPR001268">
    <property type="entry name" value="NADH_UbQ_OxRdtase_30kDa_su"/>
</dbReference>
<dbReference type="SUPFAM" id="SSF143243">
    <property type="entry name" value="Nqo5-like"/>
    <property type="match status" value="1"/>
</dbReference>
<sequence>MSQAEPFNEIELDQWVATAEGLRADGYRLVQMTGTARPDHFEVMASFDKDYRCANYRMRISREHPQLPSISGIFLAAFTYENELKDLFGFEVPGLAIDYGGNFLRTKTKIPFAGSVTTKKGPTTASSQPAANPEQ</sequence>
<reference evidence="3 4" key="1">
    <citation type="submission" date="2024-05" db="EMBL/GenBank/DDBJ databases">
        <title>Genome Sequence and Characterization of the New Strain Purple Sulfur Bacterium of Genus Thioalkalicoccus.</title>
        <authorList>
            <person name="Bryantseva I.A."/>
            <person name="Kyndt J.A."/>
            <person name="Imhoff J.F."/>
        </authorList>
    </citation>
    <scope>NUCLEOTIDE SEQUENCE [LARGE SCALE GENOMIC DNA]</scope>
    <source>
        <strain evidence="3 4">Um2</strain>
    </source>
</reference>
<dbReference type="EMBL" id="JBDKXB010000004">
    <property type="protein sequence ID" value="MEY6431861.1"/>
    <property type="molecule type" value="Genomic_DNA"/>
</dbReference>
<dbReference type="RefSeq" id="WP_369666239.1">
    <property type="nucleotide sequence ID" value="NZ_JBDKXB010000004.1"/>
</dbReference>
<dbReference type="Gene3D" id="3.30.460.80">
    <property type="entry name" value="NADH:ubiquinone oxidoreductase, 30kDa subunit"/>
    <property type="match status" value="1"/>
</dbReference>
<organism evidence="3 4">
    <name type="scientific">Thioalkalicoccus limnaeus</name>
    <dbReference type="NCBI Taxonomy" id="120681"/>
    <lineage>
        <taxon>Bacteria</taxon>
        <taxon>Pseudomonadati</taxon>
        <taxon>Pseudomonadota</taxon>
        <taxon>Gammaproteobacteria</taxon>
        <taxon>Chromatiales</taxon>
        <taxon>Chromatiaceae</taxon>
        <taxon>Thioalkalicoccus</taxon>
    </lineage>
</organism>
<dbReference type="InterPro" id="IPR037232">
    <property type="entry name" value="NADH_quin_OxRdtase_su_C/D-like"/>
</dbReference>
<proteinExistence type="predicted"/>
<evidence type="ECO:0000313" key="4">
    <source>
        <dbReference type="Proteomes" id="UP001564408"/>
    </source>
</evidence>
<evidence type="ECO:0000259" key="2">
    <source>
        <dbReference type="Pfam" id="PF00329"/>
    </source>
</evidence>
<evidence type="ECO:0000313" key="3">
    <source>
        <dbReference type="EMBL" id="MEY6431861.1"/>
    </source>
</evidence>
<feature type="region of interest" description="Disordered" evidence="1">
    <location>
        <begin position="114"/>
        <end position="135"/>
    </location>
</feature>
<dbReference type="Pfam" id="PF00329">
    <property type="entry name" value="Complex1_30kDa"/>
    <property type="match status" value="1"/>
</dbReference>
<accession>A0ABV4BBK0</accession>
<feature type="domain" description="NADH:ubiquinone oxidoreductase 30kDa subunit" evidence="2">
    <location>
        <begin position="10"/>
        <end position="94"/>
    </location>
</feature>
<keyword evidence="4" id="KW-1185">Reference proteome</keyword>
<evidence type="ECO:0000256" key="1">
    <source>
        <dbReference type="SAM" id="MobiDB-lite"/>
    </source>
</evidence>
<protein>
    <submittedName>
        <fullName evidence="3">NADH-quinone oxidoreductase subunit C</fullName>
    </submittedName>
</protein>
<feature type="compositionally biased region" description="Polar residues" evidence="1">
    <location>
        <begin position="115"/>
        <end position="135"/>
    </location>
</feature>
<name>A0ABV4BBK0_9GAMM</name>